<accession>A0ACC2HJ45</accession>
<protein>
    <submittedName>
        <fullName evidence="1">Uncharacterized protein</fullName>
    </submittedName>
</protein>
<gene>
    <name evidence="1" type="ORF">DPEC_G00003080</name>
</gene>
<evidence type="ECO:0000313" key="1">
    <source>
        <dbReference type="EMBL" id="KAJ8016048.1"/>
    </source>
</evidence>
<proteinExistence type="predicted"/>
<dbReference type="Proteomes" id="UP001157502">
    <property type="component" value="Chromosome 1"/>
</dbReference>
<sequence length="415" mass="40525">MCIRLCPPPSQTPQTPPTSTPAQQRLTQDHIPACPRPSRGPTVLASPQSGQPPPSAPPQYQTGRNDCIIKCLLEGQVRSSSLIKSRGCVTPAPLNRATGRAYRETRHVFHIDLLSPGGVSPSPLLPSMPVFISLWLKVSWHPLPDSCLDRNGVTKPSGPLMEGLAVAIVAAAIVGGLAAAIVGVVAAAIVGVVAAAIVGVVAAAIVGVVAAAIVGDVAAAIVGVVAAAIVGVVAAAIVGLVAAAIVGLVAAAIVGLVAAAIVGLVAAAIVGDVAAAIVGDVAAAIVGVVAAAIVGVVAAAIVGLVAAAIVGLVAAAIVGLVAAAIVGLVAAAIVGLVAAAIVGLVAAAIVGLAGTSHSCVDCCRLGSAPARCRQGPAQNHQRWSVEAEAIPLLPALGCRKRGPVRATPAMPSTTF</sequence>
<reference evidence="1" key="1">
    <citation type="submission" date="2021-05" db="EMBL/GenBank/DDBJ databases">
        <authorList>
            <person name="Pan Q."/>
            <person name="Jouanno E."/>
            <person name="Zahm M."/>
            <person name="Klopp C."/>
            <person name="Cabau C."/>
            <person name="Louis A."/>
            <person name="Berthelot C."/>
            <person name="Parey E."/>
            <person name="Roest Crollius H."/>
            <person name="Montfort J."/>
            <person name="Robinson-Rechavi M."/>
            <person name="Bouchez O."/>
            <person name="Lampietro C."/>
            <person name="Lopez Roques C."/>
            <person name="Donnadieu C."/>
            <person name="Postlethwait J."/>
            <person name="Bobe J."/>
            <person name="Dillon D."/>
            <person name="Chandos A."/>
            <person name="von Hippel F."/>
            <person name="Guiguen Y."/>
        </authorList>
    </citation>
    <scope>NUCLEOTIDE SEQUENCE</scope>
    <source>
        <strain evidence="1">YG-Jan2019</strain>
    </source>
</reference>
<evidence type="ECO:0000313" key="2">
    <source>
        <dbReference type="Proteomes" id="UP001157502"/>
    </source>
</evidence>
<organism evidence="1 2">
    <name type="scientific">Dallia pectoralis</name>
    <name type="common">Alaska blackfish</name>
    <dbReference type="NCBI Taxonomy" id="75939"/>
    <lineage>
        <taxon>Eukaryota</taxon>
        <taxon>Metazoa</taxon>
        <taxon>Chordata</taxon>
        <taxon>Craniata</taxon>
        <taxon>Vertebrata</taxon>
        <taxon>Euteleostomi</taxon>
        <taxon>Actinopterygii</taxon>
        <taxon>Neopterygii</taxon>
        <taxon>Teleostei</taxon>
        <taxon>Protacanthopterygii</taxon>
        <taxon>Esociformes</taxon>
        <taxon>Umbridae</taxon>
        <taxon>Dallia</taxon>
    </lineage>
</organism>
<keyword evidence="2" id="KW-1185">Reference proteome</keyword>
<dbReference type="EMBL" id="CM055728">
    <property type="protein sequence ID" value="KAJ8016048.1"/>
    <property type="molecule type" value="Genomic_DNA"/>
</dbReference>
<name>A0ACC2HJ45_DALPE</name>
<comment type="caution">
    <text evidence="1">The sequence shown here is derived from an EMBL/GenBank/DDBJ whole genome shotgun (WGS) entry which is preliminary data.</text>
</comment>